<dbReference type="Proteomes" id="UP000198575">
    <property type="component" value="Unassembled WGS sequence"/>
</dbReference>
<dbReference type="EMBL" id="FOVF01000024">
    <property type="protein sequence ID" value="SFN47927.1"/>
    <property type="molecule type" value="Genomic_DNA"/>
</dbReference>
<proteinExistence type="predicted"/>
<dbReference type="STRING" id="578942.SAMN05216289_12470"/>
<evidence type="ECO:0000313" key="2">
    <source>
        <dbReference type="Proteomes" id="UP000198575"/>
    </source>
</evidence>
<gene>
    <name evidence="1" type="ORF">SAMN05216289_12470</name>
</gene>
<accession>A0A1I4ZCJ9</accession>
<sequence>MQAATRRSTFKALGFVVLALLLAANFKFNFLGIAEPVIFNGWQLNGQARVVGGILADERGIDKQGKRLLPTRCAPA</sequence>
<protein>
    <submittedName>
        <fullName evidence="1">Uncharacterized protein</fullName>
    </submittedName>
</protein>
<name>A0A1I4ZCJ9_9GAMM</name>
<keyword evidence="2" id="KW-1185">Reference proteome</keyword>
<organism evidence="1 2">
    <name type="scientific">Dokdonella immobilis</name>
    <dbReference type="NCBI Taxonomy" id="578942"/>
    <lineage>
        <taxon>Bacteria</taxon>
        <taxon>Pseudomonadati</taxon>
        <taxon>Pseudomonadota</taxon>
        <taxon>Gammaproteobacteria</taxon>
        <taxon>Lysobacterales</taxon>
        <taxon>Rhodanobacteraceae</taxon>
        <taxon>Dokdonella</taxon>
    </lineage>
</organism>
<dbReference type="AlphaFoldDB" id="A0A1I4ZCJ9"/>
<evidence type="ECO:0000313" key="1">
    <source>
        <dbReference type="EMBL" id="SFN47927.1"/>
    </source>
</evidence>
<dbReference type="RefSeq" id="WP_139225030.1">
    <property type="nucleotide sequence ID" value="NZ_FOVF01000024.1"/>
</dbReference>
<reference evidence="1 2" key="1">
    <citation type="submission" date="2016-10" db="EMBL/GenBank/DDBJ databases">
        <authorList>
            <person name="de Groot N.N."/>
        </authorList>
    </citation>
    <scope>NUCLEOTIDE SEQUENCE [LARGE SCALE GENOMIC DNA]</scope>
    <source>
        <strain evidence="1 2">CGMCC 1.7659</strain>
    </source>
</reference>